<comment type="caution">
    <text evidence="1">The sequence shown here is derived from an EMBL/GenBank/DDBJ whole genome shotgun (WGS) entry which is preliminary data.</text>
</comment>
<reference evidence="1 2" key="1">
    <citation type="submission" date="2021-03" db="EMBL/GenBank/DDBJ databases">
        <title>Genomic Encyclopedia of Type Strains, Phase IV (KMG-IV): sequencing the most valuable type-strain genomes for metagenomic binning, comparative biology and taxonomic classification.</title>
        <authorList>
            <person name="Goeker M."/>
        </authorList>
    </citation>
    <scope>NUCLEOTIDE SEQUENCE [LARGE SCALE GENOMIC DNA]</scope>
    <source>
        <strain evidence="1 2">DSM 24950</strain>
    </source>
</reference>
<protein>
    <recommendedName>
        <fullName evidence="3">IS110 family transposase</fullName>
    </recommendedName>
</protein>
<evidence type="ECO:0000313" key="2">
    <source>
        <dbReference type="Proteomes" id="UP001519344"/>
    </source>
</evidence>
<name>A0ABS4I9Y6_9BACL</name>
<dbReference type="Proteomes" id="UP001519344">
    <property type="component" value="Unassembled WGS sequence"/>
</dbReference>
<sequence>MDAARYCYGGLDVHQETVMAYILNGPLDQKPKSHIRTFGTTTKQLLELQDWLAGISCTEIVMESVRK</sequence>
<accession>A0ABS4I9Y6</accession>
<proteinExistence type="predicted"/>
<keyword evidence="2" id="KW-1185">Reference proteome</keyword>
<evidence type="ECO:0000313" key="1">
    <source>
        <dbReference type="EMBL" id="MBP1967752.1"/>
    </source>
</evidence>
<gene>
    <name evidence="1" type="ORF">J2Z65_007031</name>
</gene>
<dbReference type="EMBL" id="JAGGKV010000041">
    <property type="protein sequence ID" value="MBP1967752.1"/>
    <property type="molecule type" value="Genomic_DNA"/>
</dbReference>
<evidence type="ECO:0008006" key="3">
    <source>
        <dbReference type="Google" id="ProtNLM"/>
    </source>
</evidence>
<dbReference type="RefSeq" id="WP_167064819.1">
    <property type="nucleotide sequence ID" value="NZ_JAAOZR010000039.1"/>
</dbReference>
<organism evidence="1 2">
    <name type="scientific">Paenibacillus aceris</name>
    <dbReference type="NCBI Taxonomy" id="869555"/>
    <lineage>
        <taxon>Bacteria</taxon>
        <taxon>Bacillati</taxon>
        <taxon>Bacillota</taxon>
        <taxon>Bacilli</taxon>
        <taxon>Bacillales</taxon>
        <taxon>Paenibacillaceae</taxon>
        <taxon>Paenibacillus</taxon>
    </lineage>
</organism>